<organism evidence="1 2">
    <name type="scientific">Babesia caballi</name>
    <dbReference type="NCBI Taxonomy" id="5871"/>
    <lineage>
        <taxon>Eukaryota</taxon>
        <taxon>Sar</taxon>
        <taxon>Alveolata</taxon>
        <taxon>Apicomplexa</taxon>
        <taxon>Aconoidasida</taxon>
        <taxon>Piroplasmida</taxon>
        <taxon>Babesiidae</taxon>
        <taxon>Babesia</taxon>
    </lineage>
</organism>
<evidence type="ECO:0000313" key="1">
    <source>
        <dbReference type="EMBL" id="GIX61807.1"/>
    </source>
</evidence>
<keyword evidence="2" id="KW-1185">Reference proteome</keyword>
<dbReference type="EMBL" id="BPLF01000001">
    <property type="protein sequence ID" value="GIX61807.1"/>
    <property type="molecule type" value="Genomic_DNA"/>
</dbReference>
<reference evidence="1 2" key="1">
    <citation type="submission" date="2021-06" db="EMBL/GenBank/DDBJ databases">
        <title>Genome sequence of Babesia caballi.</title>
        <authorList>
            <person name="Yamagishi J."/>
            <person name="Kidaka T."/>
            <person name="Ochi A."/>
        </authorList>
    </citation>
    <scope>NUCLEOTIDE SEQUENCE [LARGE SCALE GENOMIC DNA]</scope>
    <source>
        <strain evidence="1">USDA-D6B2</strain>
    </source>
</reference>
<dbReference type="Proteomes" id="UP001497744">
    <property type="component" value="Unassembled WGS sequence"/>
</dbReference>
<dbReference type="GeneID" id="94193290"/>
<dbReference type="Pfam" id="PF12785">
    <property type="entry name" value="VESA1_N"/>
    <property type="match status" value="1"/>
</dbReference>
<dbReference type="InterPro" id="IPR024751">
    <property type="entry name" value="VESA1"/>
</dbReference>
<proteinExistence type="predicted"/>
<name>A0AAV4LNH6_BABCB</name>
<sequence>MSSQATGKSLTDCPSNLKEAIDWILRVTGKDGGGGSGGTEQLATAVTDLINTAGVKNINPKITIEKILIDNLATGLATFIGYSGTNGIKSGSYKSTYGVGARWQYLQLNDGAQKCAKIFLGCLPMIFSALSYLYWRCSQPMNHGGWNEMTLGGGNGFSLRYFMESIGYNGVTDLDMTKNGSKIEGSAFSGLTEFNGAMTKATTPHPPPPSNCAYATFTKQLREEVSSQNNYDNHTLSALFICASSYFRWQQTKNAKLAYQSPSSIREMLYFLAALPYSTVYDEFDKYITSHFRTLLNKPSDTDENLKLDVADSSKTSSGGNDTLSAAELKQYLLTSCSFSAVVLGRFQGSGKAEKDSDDPWLYKLFCNSEFTFNFPSAPVLFSKFSHYTYALQFQLYFLYTQCAGTYTQERGWNQCQYGAKINASEDLRAMILPSVNMGTTINAPAAVAPTIRREKVVAKTQMHLLFRPS</sequence>
<comment type="caution">
    <text evidence="1">The sequence shown here is derived from an EMBL/GenBank/DDBJ whole genome shotgun (WGS) entry which is preliminary data.</text>
</comment>
<accession>A0AAV4LNH6</accession>
<protein>
    <submittedName>
        <fullName evidence="1">Variant erythrocyte surface antigen-1 family protein</fullName>
    </submittedName>
</protein>
<dbReference type="RefSeq" id="XP_067713878.1">
    <property type="nucleotide sequence ID" value="XM_067857777.1"/>
</dbReference>
<dbReference type="AlphaFoldDB" id="A0AAV4LNH6"/>
<gene>
    <name evidence="1" type="ORF">BcabD6B2_12420</name>
</gene>
<evidence type="ECO:0000313" key="2">
    <source>
        <dbReference type="Proteomes" id="UP001497744"/>
    </source>
</evidence>